<gene>
    <name evidence="2" type="ORF">SAY87_026515</name>
</gene>
<dbReference type="Proteomes" id="UP001345219">
    <property type="component" value="Chromosome 21"/>
</dbReference>
<name>A0AAN7GM04_9MYRT</name>
<reference evidence="2 3" key="1">
    <citation type="journal article" date="2023" name="Hortic Res">
        <title>Pangenome of water caltrop reveals structural variations and asymmetric subgenome divergence after allopolyploidization.</title>
        <authorList>
            <person name="Zhang X."/>
            <person name="Chen Y."/>
            <person name="Wang L."/>
            <person name="Yuan Y."/>
            <person name="Fang M."/>
            <person name="Shi L."/>
            <person name="Lu R."/>
            <person name="Comes H.P."/>
            <person name="Ma Y."/>
            <person name="Chen Y."/>
            <person name="Huang G."/>
            <person name="Zhou Y."/>
            <person name="Zheng Z."/>
            <person name="Qiu Y."/>
        </authorList>
    </citation>
    <scope>NUCLEOTIDE SEQUENCE [LARGE SCALE GENOMIC DNA]</scope>
    <source>
        <tissue evidence="2">Roots</tissue>
    </source>
</reference>
<feature type="chain" id="PRO_5042931354" evidence="1">
    <location>
        <begin position="21"/>
        <end position="164"/>
    </location>
</feature>
<evidence type="ECO:0000313" key="3">
    <source>
        <dbReference type="Proteomes" id="UP001345219"/>
    </source>
</evidence>
<evidence type="ECO:0000256" key="1">
    <source>
        <dbReference type="SAM" id="SignalP"/>
    </source>
</evidence>
<evidence type="ECO:0000313" key="2">
    <source>
        <dbReference type="EMBL" id="KAK4749066.1"/>
    </source>
</evidence>
<protein>
    <submittedName>
        <fullName evidence="2">Uncharacterized protein</fullName>
    </submittedName>
</protein>
<feature type="signal peptide" evidence="1">
    <location>
        <begin position="1"/>
        <end position="20"/>
    </location>
</feature>
<accession>A0AAN7GM04</accession>
<keyword evidence="1" id="KW-0732">Signal</keyword>
<organism evidence="2 3">
    <name type="scientific">Trapa incisa</name>
    <dbReference type="NCBI Taxonomy" id="236973"/>
    <lineage>
        <taxon>Eukaryota</taxon>
        <taxon>Viridiplantae</taxon>
        <taxon>Streptophyta</taxon>
        <taxon>Embryophyta</taxon>
        <taxon>Tracheophyta</taxon>
        <taxon>Spermatophyta</taxon>
        <taxon>Magnoliopsida</taxon>
        <taxon>eudicotyledons</taxon>
        <taxon>Gunneridae</taxon>
        <taxon>Pentapetalae</taxon>
        <taxon>rosids</taxon>
        <taxon>malvids</taxon>
        <taxon>Myrtales</taxon>
        <taxon>Lythraceae</taxon>
        <taxon>Trapa</taxon>
    </lineage>
</organism>
<keyword evidence="3" id="KW-1185">Reference proteome</keyword>
<comment type="caution">
    <text evidence="2">The sequence shown here is derived from an EMBL/GenBank/DDBJ whole genome shotgun (WGS) entry which is preliminary data.</text>
</comment>
<proteinExistence type="predicted"/>
<sequence length="164" mass="18131">MASILFQSSFLFFLLIASMCFIQLSNNAIRPAIKDALQHPIRNHVCSSATCVARSVSVSHLELTAIRRNVRAITIGRTRREDPNVLEELDSGVASINKISENMTMSIFNHYNAMLSIINNINNEAAMIREVRAPSLTLQIPLVNVGEKKGIKGQLKGPNYPPNS</sequence>
<dbReference type="AlphaFoldDB" id="A0AAN7GM04"/>
<dbReference type="EMBL" id="JAXIOK010000018">
    <property type="protein sequence ID" value="KAK4749066.1"/>
    <property type="molecule type" value="Genomic_DNA"/>
</dbReference>